<feature type="active site" description="Charge relay system" evidence="7">
    <location>
        <position position="600"/>
    </location>
</feature>
<dbReference type="SUPFAM" id="SSF52743">
    <property type="entry name" value="Subtilisin-like"/>
    <property type="match status" value="1"/>
</dbReference>
<dbReference type="VEuPathDB" id="FungiDB:P170DRAFT_443232"/>
<keyword evidence="11" id="KW-1185">Reference proteome</keyword>
<evidence type="ECO:0000256" key="5">
    <source>
        <dbReference type="ARBA" id="ARBA00022825"/>
    </source>
</evidence>
<dbReference type="PANTHER" id="PTHR43806">
    <property type="entry name" value="PEPTIDASE S8"/>
    <property type="match status" value="1"/>
</dbReference>
<dbReference type="GeneID" id="36558218"/>
<dbReference type="RefSeq" id="XP_024710747.1">
    <property type="nucleotide sequence ID" value="XM_024850519.1"/>
</dbReference>
<dbReference type="Pfam" id="PF24476">
    <property type="entry name" value="DUF7580"/>
    <property type="match status" value="1"/>
</dbReference>
<dbReference type="InterPro" id="IPR036852">
    <property type="entry name" value="Peptidase_S8/S53_dom_sf"/>
</dbReference>
<dbReference type="Pfam" id="PF00082">
    <property type="entry name" value="Peptidase_S8"/>
    <property type="match status" value="1"/>
</dbReference>
<dbReference type="AlphaFoldDB" id="A0A2I2GRD6"/>
<dbReference type="OrthoDB" id="206201at2759"/>
<reference evidence="10 11" key="1">
    <citation type="submission" date="2016-12" db="EMBL/GenBank/DDBJ databases">
        <title>The genomes of Aspergillus section Nigri reveals drivers in fungal speciation.</title>
        <authorList>
            <consortium name="DOE Joint Genome Institute"/>
            <person name="Vesth T.C."/>
            <person name="Nybo J."/>
            <person name="Theobald S."/>
            <person name="Brandl J."/>
            <person name="Frisvad J.C."/>
            <person name="Nielsen K.F."/>
            <person name="Lyhne E.K."/>
            <person name="Kogle M.E."/>
            <person name="Kuo A."/>
            <person name="Riley R."/>
            <person name="Clum A."/>
            <person name="Nolan M."/>
            <person name="Lipzen A."/>
            <person name="Salamov A."/>
            <person name="Henrissat B."/>
            <person name="Wiebenga A."/>
            <person name="De Vries R.P."/>
            <person name="Grigoriev I.V."/>
            <person name="Mortensen U.H."/>
            <person name="Andersen M.R."/>
            <person name="Baker S.E."/>
        </authorList>
    </citation>
    <scope>NUCLEOTIDE SEQUENCE [LARGE SCALE GENOMIC DNA]</scope>
    <source>
        <strain evidence="10 11">IBT 23096</strain>
    </source>
</reference>
<keyword evidence="4 7" id="KW-0378">Hydrolase</keyword>
<dbReference type="GO" id="GO:0004252">
    <property type="term" value="F:serine-type endopeptidase activity"/>
    <property type="evidence" value="ECO:0007669"/>
    <property type="project" value="UniProtKB-UniRule"/>
</dbReference>
<evidence type="ECO:0000256" key="6">
    <source>
        <dbReference type="ARBA" id="ARBA00023145"/>
    </source>
</evidence>
<keyword evidence="2 7" id="KW-0645">Protease</keyword>
<evidence type="ECO:0000313" key="11">
    <source>
        <dbReference type="Proteomes" id="UP000234275"/>
    </source>
</evidence>
<keyword evidence="5 7" id="KW-0720">Serine protease</keyword>
<dbReference type="InterPro" id="IPR050131">
    <property type="entry name" value="Peptidase_S8_subtilisin-like"/>
</dbReference>
<gene>
    <name evidence="10" type="ORF">P170DRAFT_443232</name>
</gene>
<evidence type="ECO:0000256" key="4">
    <source>
        <dbReference type="ARBA" id="ARBA00022801"/>
    </source>
</evidence>
<dbReference type="EMBL" id="MSFO01000001">
    <property type="protein sequence ID" value="PLB55445.1"/>
    <property type="molecule type" value="Genomic_DNA"/>
</dbReference>
<evidence type="ECO:0000256" key="3">
    <source>
        <dbReference type="ARBA" id="ARBA00022729"/>
    </source>
</evidence>
<dbReference type="STRING" id="1392250.A0A2I2GRD6"/>
<evidence type="ECO:0000259" key="9">
    <source>
        <dbReference type="Pfam" id="PF24476"/>
    </source>
</evidence>
<proteinExistence type="inferred from homology"/>
<feature type="domain" description="Peptidase S8/S53" evidence="8">
    <location>
        <begin position="556"/>
        <end position="780"/>
    </location>
</feature>
<sequence>MTEDPMTFARCAIIQVSCIATSLRTRRQQGSCILFGNELFQLSKNIGMTGLGQEDGFRLRILNILRDIEVICNLPRPVPDNEYPLLKKVTRSNVNGRSYEHARRRIGRGLKRATKSSALIQVTYDIHEFNRDCKALKRDQSHGVTALRRTIPPGVSRYANELASQTIRKQMHCTCQSDEMGESTHREHLMCLLLKSPATLATDDGLVHFDMLFSSMPLSNESQLSRWQDVELLVPNSSRGDKHASIVPAGPLAPVEEGRFCDWITAAANRRLCLSIQDGELEHSFENLKRRIDHVPAIPLASILSESRLTARMKLILAYIIAYSVWQYYDSEWMNIMWTSDVVRFMRRSDPSKRKIHIFTTEPYVSVHLNQEGPFCDDEIDIAGMVHKHPKIIGLGVMLVEIAMGVPFCDNDKQSLSLAAKVNSELLTALEYTSDMSRWEDFEYPDYMSAVRHCLEPDQFDPYIEGSSASEQKQRLQRRRNVLYEKVLLPLESLLRGTKWMDDFAGVAPLDILSSNTRCTKSMREAKEWLSRLDSFHEELDQVAPAGGLDIPRRPVRIAILDTGLDEKSHMFSIRPYTERLKGWRDWVDGSAQPQDCHGHGTHLVSLVMRCAPEADIYVARIARDQDQLGESSTHVAEAILWASRDCEADIISMSFGSLNEKPCVDHVIKQVVMERENRILFFAAASNHGANDREMYPARYDSVISIRATNSKGGFEDFNPPKCDYDGFVFGTLGVDVPSLWPGSGDNNVKHQSGTSIATAIAAGIAGCLLEIASSQTPDKPFHDIKDIARELRGMRELFLALSSETLQAGYRYLKVWDLMGKSEDDRWAMLGSALSKAGSDRQKASVI</sequence>
<dbReference type="Gene3D" id="3.40.50.200">
    <property type="entry name" value="Peptidase S8/S53 domain"/>
    <property type="match status" value="1"/>
</dbReference>
<keyword evidence="6" id="KW-0865">Zymogen</keyword>
<feature type="active site" description="Charge relay system" evidence="7">
    <location>
        <position position="757"/>
    </location>
</feature>
<feature type="domain" description="DUF7580" evidence="9">
    <location>
        <begin position="165"/>
        <end position="495"/>
    </location>
</feature>
<dbReference type="PROSITE" id="PS51892">
    <property type="entry name" value="SUBTILASE"/>
    <property type="match status" value="1"/>
</dbReference>
<feature type="active site" description="Charge relay system" evidence="7">
    <location>
        <position position="562"/>
    </location>
</feature>
<evidence type="ECO:0000259" key="8">
    <source>
        <dbReference type="Pfam" id="PF00082"/>
    </source>
</evidence>
<dbReference type="InterPro" id="IPR015500">
    <property type="entry name" value="Peptidase_S8_subtilisin-rel"/>
</dbReference>
<name>A0A2I2GRD6_9EURO</name>
<comment type="similarity">
    <text evidence="1 7">Belongs to the peptidase S8 family.</text>
</comment>
<dbReference type="InterPro" id="IPR056002">
    <property type="entry name" value="DUF7580"/>
</dbReference>
<dbReference type="Proteomes" id="UP000234275">
    <property type="component" value="Unassembled WGS sequence"/>
</dbReference>
<accession>A0A2I2GRD6</accession>
<protein>
    <submittedName>
        <fullName evidence="10">Subtilisin-like protein</fullName>
    </submittedName>
</protein>
<evidence type="ECO:0000256" key="7">
    <source>
        <dbReference type="PROSITE-ProRule" id="PRU01240"/>
    </source>
</evidence>
<keyword evidence="3" id="KW-0732">Signal</keyword>
<dbReference type="PANTHER" id="PTHR43806:SF11">
    <property type="entry name" value="CEREVISIN-RELATED"/>
    <property type="match status" value="1"/>
</dbReference>
<comment type="caution">
    <text evidence="10">The sequence shown here is derived from an EMBL/GenBank/DDBJ whole genome shotgun (WGS) entry which is preliminary data.</text>
</comment>
<dbReference type="PRINTS" id="PR00723">
    <property type="entry name" value="SUBTILISIN"/>
</dbReference>
<dbReference type="InterPro" id="IPR000209">
    <property type="entry name" value="Peptidase_S8/S53_dom"/>
</dbReference>
<evidence type="ECO:0000256" key="1">
    <source>
        <dbReference type="ARBA" id="ARBA00011073"/>
    </source>
</evidence>
<organism evidence="10 11">
    <name type="scientific">Aspergillus steynii IBT 23096</name>
    <dbReference type="NCBI Taxonomy" id="1392250"/>
    <lineage>
        <taxon>Eukaryota</taxon>
        <taxon>Fungi</taxon>
        <taxon>Dikarya</taxon>
        <taxon>Ascomycota</taxon>
        <taxon>Pezizomycotina</taxon>
        <taxon>Eurotiomycetes</taxon>
        <taxon>Eurotiomycetidae</taxon>
        <taxon>Eurotiales</taxon>
        <taxon>Aspergillaceae</taxon>
        <taxon>Aspergillus</taxon>
        <taxon>Aspergillus subgen. Circumdati</taxon>
    </lineage>
</organism>
<dbReference type="GO" id="GO:0006508">
    <property type="term" value="P:proteolysis"/>
    <property type="evidence" value="ECO:0007669"/>
    <property type="project" value="UniProtKB-KW"/>
</dbReference>
<evidence type="ECO:0000256" key="2">
    <source>
        <dbReference type="ARBA" id="ARBA00022670"/>
    </source>
</evidence>
<evidence type="ECO:0000313" key="10">
    <source>
        <dbReference type="EMBL" id="PLB55445.1"/>
    </source>
</evidence>